<organism evidence="7 8">
    <name type="scientific">Ridgeia piscesae</name>
    <name type="common">Tubeworm</name>
    <dbReference type="NCBI Taxonomy" id="27915"/>
    <lineage>
        <taxon>Eukaryota</taxon>
        <taxon>Metazoa</taxon>
        <taxon>Spiralia</taxon>
        <taxon>Lophotrochozoa</taxon>
        <taxon>Annelida</taxon>
        <taxon>Polychaeta</taxon>
        <taxon>Sedentaria</taxon>
        <taxon>Canalipalpata</taxon>
        <taxon>Sabellida</taxon>
        <taxon>Siboglinidae</taxon>
        <taxon>Ridgeia</taxon>
    </lineage>
</organism>
<dbReference type="Proteomes" id="UP001209878">
    <property type="component" value="Unassembled WGS sequence"/>
</dbReference>
<sequence>MSASRSSNIVFEVQQGDLTRIQADVLVNTPAATDKDLAQCGQVCRAFCKTGGDKMQKLYKQVFSDSADLMVTASCGKLNCDTVFHMRIPAKTNPSYRKLEDQIYRCLQKASEQDATSIAFPTVGCGKLGYDASRVTDCFKQAVKRHSADDVCSLTKVCRSQHLFL</sequence>
<dbReference type="InterPro" id="IPR043472">
    <property type="entry name" value="Macro_dom-like"/>
</dbReference>
<dbReference type="AlphaFoldDB" id="A0AAD9P637"/>
<comment type="caution">
    <text evidence="7">The sequence shown here is derived from an EMBL/GenBank/DDBJ whole genome shotgun (WGS) entry which is preliminary data.</text>
</comment>
<comment type="subcellular location">
    <subcellularLocation>
        <location evidence="1">Nucleus</location>
    </subcellularLocation>
</comment>
<keyword evidence="5" id="KW-0539">Nucleus</keyword>
<dbReference type="InterPro" id="IPR052056">
    <property type="entry name" value="Mono-ARTD/PARP"/>
</dbReference>
<accession>A0AAD9P637</accession>
<evidence type="ECO:0000256" key="5">
    <source>
        <dbReference type="ARBA" id="ARBA00023242"/>
    </source>
</evidence>
<dbReference type="GO" id="GO:0016757">
    <property type="term" value="F:glycosyltransferase activity"/>
    <property type="evidence" value="ECO:0007669"/>
    <property type="project" value="UniProtKB-KW"/>
</dbReference>
<keyword evidence="4" id="KW-0520">NAD</keyword>
<name>A0AAD9P637_RIDPI</name>
<dbReference type="PROSITE" id="PS51154">
    <property type="entry name" value="MACRO"/>
    <property type="match status" value="1"/>
</dbReference>
<evidence type="ECO:0000256" key="3">
    <source>
        <dbReference type="ARBA" id="ARBA00022679"/>
    </source>
</evidence>
<keyword evidence="8" id="KW-1185">Reference proteome</keyword>
<protein>
    <recommendedName>
        <fullName evidence="6">Macro domain-containing protein</fullName>
    </recommendedName>
</protein>
<dbReference type="Pfam" id="PF01661">
    <property type="entry name" value="Macro"/>
    <property type="match status" value="1"/>
</dbReference>
<dbReference type="PANTHER" id="PTHR14453">
    <property type="entry name" value="PARP/ZINC FINGER CCCH TYPE DOMAIN CONTAINING PROTEIN"/>
    <property type="match status" value="1"/>
</dbReference>
<dbReference type="GO" id="GO:0010629">
    <property type="term" value="P:negative regulation of gene expression"/>
    <property type="evidence" value="ECO:0007669"/>
    <property type="project" value="TreeGrafter"/>
</dbReference>
<dbReference type="GO" id="GO:0005634">
    <property type="term" value="C:nucleus"/>
    <property type="evidence" value="ECO:0007669"/>
    <property type="project" value="UniProtKB-SubCell"/>
</dbReference>
<evidence type="ECO:0000259" key="6">
    <source>
        <dbReference type="PROSITE" id="PS51154"/>
    </source>
</evidence>
<reference evidence="7" key="1">
    <citation type="journal article" date="2023" name="Mol. Biol. Evol.">
        <title>Third-Generation Sequencing Reveals the Adaptive Role of the Epigenome in Three Deep-Sea Polychaetes.</title>
        <authorList>
            <person name="Perez M."/>
            <person name="Aroh O."/>
            <person name="Sun Y."/>
            <person name="Lan Y."/>
            <person name="Juniper S.K."/>
            <person name="Young C.R."/>
            <person name="Angers B."/>
            <person name="Qian P.Y."/>
        </authorList>
    </citation>
    <scope>NUCLEOTIDE SEQUENCE</scope>
    <source>
        <strain evidence="7">R07B-5</strain>
    </source>
</reference>
<dbReference type="PANTHER" id="PTHR14453:SF67">
    <property type="entry name" value="POLY [ADP-RIBOSE] POLYMERASE"/>
    <property type="match status" value="1"/>
</dbReference>
<evidence type="ECO:0000313" key="8">
    <source>
        <dbReference type="Proteomes" id="UP001209878"/>
    </source>
</evidence>
<dbReference type="GO" id="GO:0005737">
    <property type="term" value="C:cytoplasm"/>
    <property type="evidence" value="ECO:0007669"/>
    <property type="project" value="TreeGrafter"/>
</dbReference>
<keyword evidence="2" id="KW-0328">Glycosyltransferase</keyword>
<evidence type="ECO:0000256" key="1">
    <source>
        <dbReference type="ARBA" id="ARBA00004123"/>
    </source>
</evidence>
<dbReference type="EMBL" id="JAODUO010000121">
    <property type="protein sequence ID" value="KAK2188857.1"/>
    <property type="molecule type" value="Genomic_DNA"/>
</dbReference>
<evidence type="ECO:0000313" key="7">
    <source>
        <dbReference type="EMBL" id="KAK2188857.1"/>
    </source>
</evidence>
<evidence type="ECO:0000256" key="2">
    <source>
        <dbReference type="ARBA" id="ARBA00022676"/>
    </source>
</evidence>
<keyword evidence="3" id="KW-0808">Transferase</keyword>
<evidence type="ECO:0000256" key="4">
    <source>
        <dbReference type="ARBA" id="ARBA00023027"/>
    </source>
</evidence>
<gene>
    <name evidence="7" type="ORF">NP493_122g07085</name>
</gene>
<feature type="domain" description="Macro" evidence="6">
    <location>
        <begin position="1"/>
        <end position="165"/>
    </location>
</feature>
<dbReference type="InterPro" id="IPR002589">
    <property type="entry name" value="Macro_dom"/>
</dbReference>
<dbReference type="SUPFAM" id="SSF52949">
    <property type="entry name" value="Macro domain-like"/>
    <property type="match status" value="1"/>
</dbReference>
<dbReference type="Gene3D" id="3.40.220.10">
    <property type="entry name" value="Leucine Aminopeptidase, subunit E, domain 1"/>
    <property type="match status" value="1"/>
</dbReference>
<dbReference type="SMART" id="SM00506">
    <property type="entry name" value="A1pp"/>
    <property type="match status" value="1"/>
</dbReference>
<proteinExistence type="predicted"/>
<dbReference type="GO" id="GO:0003714">
    <property type="term" value="F:transcription corepressor activity"/>
    <property type="evidence" value="ECO:0007669"/>
    <property type="project" value="TreeGrafter"/>
</dbReference>